<dbReference type="NCBIfam" id="NF006597">
    <property type="entry name" value="PRK09134.1"/>
    <property type="match status" value="1"/>
</dbReference>
<dbReference type="GO" id="GO:0016491">
    <property type="term" value="F:oxidoreductase activity"/>
    <property type="evidence" value="ECO:0007669"/>
    <property type="project" value="UniProtKB-KW"/>
</dbReference>
<dbReference type="Proteomes" id="UP000243719">
    <property type="component" value="Unassembled WGS sequence"/>
</dbReference>
<gene>
    <name evidence="3" type="ORF">SAMN05216551_111105</name>
</gene>
<dbReference type="InterPro" id="IPR002347">
    <property type="entry name" value="SDR_fam"/>
</dbReference>
<dbReference type="PRINTS" id="PR00081">
    <property type="entry name" value="GDHRDH"/>
</dbReference>
<dbReference type="AlphaFoldDB" id="A0A1H2PTC8"/>
<accession>A0A1H2PTC8</accession>
<dbReference type="EMBL" id="FNLO01000011">
    <property type="protein sequence ID" value="SDV50334.1"/>
    <property type="molecule type" value="Genomic_DNA"/>
</dbReference>
<evidence type="ECO:0000313" key="4">
    <source>
        <dbReference type="Proteomes" id="UP000243719"/>
    </source>
</evidence>
<dbReference type="OrthoDB" id="5292672at2"/>
<sequence>MTRSDATAARAAFDAHSRTVLITGAARRLGRAIALGFAGQGWHVAVHCHTSRAAADALVEQIVGLGQRAVVLQGELGDEAYAAGLVDACTRALARPDCVINNASLFEPDTAADFGYAAFTRMMQANVAAPLALARALHAAHADRVRGADGTAATEAAARPAVMINLLDQKLFNLNPDYLSYTLSKAALQTATVTLAQALAPVLRVVGVAPGITLRSGDQSDASFARAHAMTPLGRSSRPEDIVAACLYLAGADAVTGTTLLVDGGQHLLPTERDIMFLTGA</sequence>
<dbReference type="RefSeq" id="WP_091911206.1">
    <property type="nucleotide sequence ID" value="NZ_FNLO01000011.1"/>
</dbReference>
<dbReference type="SUPFAM" id="SSF51735">
    <property type="entry name" value="NAD(P)-binding Rossmann-fold domains"/>
    <property type="match status" value="1"/>
</dbReference>
<evidence type="ECO:0000256" key="2">
    <source>
        <dbReference type="ARBA" id="ARBA00023002"/>
    </source>
</evidence>
<evidence type="ECO:0000313" key="3">
    <source>
        <dbReference type="EMBL" id="SDV50334.1"/>
    </source>
</evidence>
<dbReference type="Gene3D" id="3.40.50.720">
    <property type="entry name" value="NAD(P)-binding Rossmann-like Domain"/>
    <property type="match status" value="1"/>
</dbReference>
<comment type="similarity">
    <text evidence="1">Belongs to the short-chain dehydrogenases/reductases (SDR) family.</text>
</comment>
<dbReference type="InterPro" id="IPR036291">
    <property type="entry name" value="NAD(P)-bd_dom_sf"/>
</dbReference>
<name>A0A1H2PTC8_9BURK</name>
<dbReference type="Pfam" id="PF13561">
    <property type="entry name" value="adh_short_C2"/>
    <property type="match status" value="1"/>
</dbReference>
<dbReference type="STRING" id="1770053.SAMN05216551_111105"/>
<protein>
    <submittedName>
        <fullName evidence="3">NAD(P)-dependent dehydrogenase, short-chain alcohol dehydrogenase family</fullName>
    </submittedName>
</protein>
<proteinExistence type="inferred from homology"/>
<reference evidence="4" key="1">
    <citation type="submission" date="2016-09" db="EMBL/GenBank/DDBJ databases">
        <authorList>
            <person name="Varghese N."/>
            <person name="Submissions S."/>
        </authorList>
    </citation>
    <scope>NUCLEOTIDE SEQUENCE [LARGE SCALE GENOMIC DNA]</scope>
    <source>
        <strain evidence="4">JS23</strain>
    </source>
</reference>
<keyword evidence="4" id="KW-1185">Reference proteome</keyword>
<organism evidence="3 4">
    <name type="scientific">Chitinasiproducens palmae</name>
    <dbReference type="NCBI Taxonomy" id="1770053"/>
    <lineage>
        <taxon>Bacteria</taxon>
        <taxon>Pseudomonadati</taxon>
        <taxon>Pseudomonadota</taxon>
        <taxon>Betaproteobacteria</taxon>
        <taxon>Burkholderiales</taxon>
        <taxon>Burkholderiaceae</taxon>
        <taxon>Chitinasiproducens</taxon>
    </lineage>
</organism>
<keyword evidence="2" id="KW-0560">Oxidoreductase</keyword>
<dbReference type="PANTHER" id="PTHR43639">
    <property type="entry name" value="OXIDOREDUCTASE, SHORT-CHAIN DEHYDROGENASE/REDUCTASE FAMILY (AFU_ORTHOLOGUE AFUA_5G02870)"/>
    <property type="match status" value="1"/>
</dbReference>
<evidence type="ECO:0000256" key="1">
    <source>
        <dbReference type="ARBA" id="ARBA00006484"/>
    </source>
</evidence>
<dbReference type="PANTHER" id="PTHR43639:SF1">
    <property type="entry name" value="SHORT-CHAIN DEHYDROGENASE_REDUCTASE FAMILY PROTEIN"/>
    <property type="match status" value="1"/>
</dbReference>